<keyword evidence="3" id="KW-1185">Reference proteome</keyword>
<feature type="region of interest" description="Disordered" evidence="1">
    <location>
        <begin position="70"/>
        <end position="91"/>
    </location>
</feature>
<sequence>MSAGPSTPEPAPAVNPALLSQRTAPALFMAVVFGTGVLTSFAAGKSHPSSPKAVLAGSIAVGTRTAGLHKLPGPGVAARASARKQERQVPPAFRGSMGTALVIPESWWPSRHRRFTQRALL</sequence>
<dbReference type="RefSeq" id="WP_345227251.1">
    <property type="nucleotide sequence ID" value="NZ_BAAAXE010000014.1"/>
</dbReference>
<organism evidence="2 3">
    <name type="scientific">Streptomyces cremeus</name>
    <dbReference type="NCBI Taxonomy" id="66881"/>
    <lineage>
        <taxon>Bacteria</taxon>
        <taxon>Bacillati</taxon>
        <taxon>Actinomycetota</taxon>
        <taxon>Actinomycetes</taxon>
        <taxon>Kitasatosporales</taxon>
        <taxon>Streptomycetaceae</taxon>
        <taxon>Streptomyces</taxon>
    </lineage>
</organism>
<reference evidence="2 3" key="1">
    <citation type="submission" date="2024-09" db="EMBL/GenBank/DDBJ databases">
        <authorList>
            <person name="Sun Q."/>
            <person name="Mori K."/>
        </authorList>
    </citation>
    <scope>NUCLEOTIDE SEQUENCE [LARGE SCALE GENOMIC DNA]</scope>
    <source>
        <strain evidence="2 3">JCM 4362</strain>
    </source>
</reference>
<comment type="caution">
    <text evidence="2">The sequence shown here is derived from an EMBL/GenBank/DDBJ whole genome shotgun (WGS) entry which is preliminary data.</text>
</comment>
<evidence type="ECO:0000256" key="1">
    <source>
        <dbReference type="SAM" id="MobiDB-lite"/>
    </source>
</evidence>
<evidence type="ECO:0000313" key="2">
    <source>
        <dbReference type="EMBL" id="MFB9521426.1"/>
    </source>
</evidence>
<gene>
    <name evidence="2" type="ORF">ACFFTU_15890</name>
</gene>
<dbReference type="EMBL" id="JBHMCR010000008">
    <property type="protein sequence ID" value="MFB9521426.1"/>
    <property type="molecule type" value="Genomic_DNA"/>
</dbReference>
<dbReference type="Proteomes" id="UP001589718">
    <property type="component" value="Unassembled WGS sequence"/>
</dbReference>
<evidence type="ECO:0000313" key="3">
    <source>
        <dbReference type="Proteomes" id="UP001589718"/>
    </source>
</evidence>
<accession>A0ABV5PE25</accession>
<proteinExistence type="predicted"/>
<name>A0ABV5PE25_STRCM</name>
<protein>
    <submittedName>
        <fullName evidence="2">Uncharacterized protein</fullName>
    </submittedName>
</protein>